<proteinExistence type="predicted"/>
<evidence type="ECO:0008006" key="3">
    <source>
        <dbReference type="Google" id="ProtNLM"/>
    </source>
</evidence>
<dbReference type="Proteomes" id="UP000446768">
    <property type="component" value="Unassembled WGS sequence"/>
</dbReference>
<gene>
    <name evidence="1" type="ORF">GJ700_12705</name>
</gene>
<sequence length="161" mass="16839">MSDDLAITGGRELDAFLQSLPAKVEKNIMRAALRAGANVLKDEAKANVPVQLGALRKSVRVTTGSKAGVVTASVKAGGPKAWYWRFVEYGTAPHHIGPKNARALALAGVVVRGVEHPGARPQPFMRPALDAKGSAVIEAVAAKIRDRLTAAGINTAAPETE</sequence>
<dbReference type="AlphaFoldDB" id="A0A7X2IMN8"/>
<dbReference type="RefSeq" id="WP_154374271.1">
    <property type="nucleotide sequence ID" value="NZ_WKJJ01000007.1"/>
</dbReference>
<dbReference type="EMBL" id="WKJJ01000007">
    <property type="protein sequence ID" value="MRV72568.1"/>
    <property type="molecule type" value="Genomic_DNA"/>
</dbReference>
<name>A0A7X2IMN8_9BURK</name>
<organism evidence="1 2">
    <name type="scientific">Pseudoduganella rivuli</name>
    <dbReference type="NCBI Taxonomy" id="2666085"/>
    <lineage>
        <taxon>Bacteria</taxon>
        <taxon>Pseudomonadati</taxon>
        <taxon>Pseudomonadota</taxon>
        <taxon>Betaproteobacteria</taxon>
        <taxon>Burkholderiales</taxon>
        <taxon>Oxalobacteraceae</taxon>
        <taxon>Telluria group</taxon>
        <taxon>Pseudoduganella</taxon>
    </lineage>
</organism>
<dbReference type="InterPro" id="IPR010064">
    <property type="entry name" value="HK97-gp10_tail"/>
</dbReference>
<accession>A0A7X2IMN8</accession>
<keyword evidence="2" id="KW-1185">Reference proteome</keyword>
<evidence type="ECO:0000313" key="1">
    <source>
        <dbReference type="EMBL" id="MRV72568.1"/>
    </source>
</evidence>
<dbReference type="NCBIfam" id="TIGR01725">
    <property type="entry name" value="phge_HK97_gp10"/>
    <property type="match status" value="1"/>
</dbReference>
<evidence type="ECO:0000313" key="2">
    <source>
        <dbReference type="Proteomes" id="UP000446768"/>
    </source>
</evidence>
<dbReference type="Pfam" id="PF04883">
    <property type="entry name" value="HK97-gp10_like"/>
    <property type="match status" value="1"/>
</dbReference>
<reference evidence="1 2" key="1">
    <citation type="submission" date="2019-11" db="EMBL/GenBank/DDBJ databases">
        <title>Novel species isolated from a subtropical stream in China.</title>
        <authorList>
            <person name="Lu H."/>
        </authorList>
    </citation>
    <scope>NUCLEOTIDE SEQUENCE [LARGE SCALE GENOMIC DNA]</scope>
    <source>
        <strain evidence="1 2">FT92W</strain>
    </source>
</reference>
<protein>
    <recommendedName>
        <fullName evidence="3">HK97 gp10 family phage protein</fullName>
    </recommendedName>
</protein>
<comment type="caution">
    <text evidence="1">The sequence shown here is derived from an EMBL/GenBank/DDBJ whole genome shotgun (WGS) entry which is preliminary data.</text>
</comment>